<dbReference type="InterPro" id="IPR000297">
    <property type="entry name" value="PPIase_PpiC"/>
</dbReference>
<accession>A0ABT5YN51</accession>
<dbReference type="InterPro" id="IPR027304">
    <property type="entry name" value="Trigger_fact/SurA_dom_sf"/>
</dbReference>
<feature type="signal peptide" evidence="10">
    <location>
        <begin position="1"/>
        <end position="29"/>
    </location>
</feature>
<keyword evidence="8 12" id="KW-0413">Isomerase</keyword>
<dbReference type="InterPro" id="IPR050245">
    <property type="entry name" value="PrsA_foldase"/>
</dbReference>
<dbReference type="EMBL" id="JARHUD010000006">
    <property type="protein sequence ID" value="MDF2096403.1"/>
    <property type="molecule type" value="Genomic_DNA"/>
</dbReference>
<evidence type="ECO:0000259" key="11">
    <source>
        <dbReference type="PROSITE" id="PS50198"/>
    </source>
</evidence>
<evidence type="ECO:0000256" key="7">
    <source>
        <dbReference type="ARBA" id="ARBA00031484"/>
    </source>
</evidence>
<dbReference type="InterPro" id="IPR046357">
    <property type="entry name" value="PPIase_dom_sf"/>
</dbReference>
<dbReference type="PANTHER" id="PTHR47245">
    <property type="entry name" value="PEPTIDYLPROLYL ISOMERASE"/>
    <property type="match status" value="1"/>
</dbReference>
<evidence type="ECO:0000313" key="13">
    <source>
        <dbReference type="Proteomes" id="UP001215503"/>
    </source>
</evidence>
<keyword evidence="13" id="KW-1185">Reference proteome</keyword>
<evidence type="ECO:0000256" key="3">
    <source>
        <dbReference type="ARBA" id="ARBA00013194"/>
    </source>
</evidence>
<evidence type="ECO:0000313" key="12">
    <source>
        <dbReference type="EMBL" id="MDF2096403.1"/>
    </source>
</evidence>
<dbReference type="PROSITE" id="PS50198">
    <property type="entry name" value="PPIC_PPIASE_2"/>
    <property type="match status" value="1"/>
</dbReference>
<name>A0ABT5YN51_9PROT</name>
<comment type="caution">
    <text evidence="12">The sequence shown here is derived from an EMBL/GenBank/DDBJ whole genome shotgun (WGS) entry which is preliminary data.</text>
</comment>
<evidence type="ECO:0000256" key="2">
    <source>
        <dbReference type="ARBA" id="ARBA00007656"/>
    </source>
</evidence>
<dbReference type="Proteomes" id="UP001215503">
    <property type="component" value="Unassembled WGS sequence"/>
</dbReference>
<dbReference type="Pfam" id="PF13616">
    <property type="entry name" value="Rotamase_3"/>
    <property type="match status" value="1"/>
</dbReference>
<proteinExistence type="inferred from homology"/>
<dbReference type="SUPFAM" id="SSF109998">
    <property type="entry name" value="Triger factor/SurA peptide-binding domain-like"/>
    <property type="match status" value="1"/>
</dbReference>
<dbReference type="PANTHER" id="PTHR47245:SF2">
    <property type="entry name" value="PEPTIDYL-PROLYL CIS-TRANS ISOMERASE HP_0175-RELATED"/>
    <property type="match status" value="1"/>
</dbReference>
<dbReference type="RefSeq" id="WP_275822806.1">
    <property type="nucleotide sequence ID" value="NZ_JARHUD010000006.1"/>
</dbReference>
<gene>
    <name evidence="12" type="ORF">P2G67_10490</name>
</gene>
<feature type="compositionally biased region" description="Low complexity" evidence="9">
    <location>
        <begin position="285"/>
        <end position="294"/>
    </location>
</feature>
<evidence type="ECO:0000256" key="5">
    <source>
        <dbReference type="ARBA" id="ARBA00023110"/>
    </source>
</evidence>
<dbReference type="GO" id="GO:0016853">
    <property type="term" value="F:isomerase activity"/>
    <property type="evidence" value="ECO:0007669"/>
    <property type="project" value="UniProtKB-KW"/>
</dbReference>
<reference evidence="12 13" key="1">
    <citation type="submission" date="2023-03" db="EMBL/GenBank/DDBJ databases">
        <title>Fodinicurvata sp. CAU 1616 isolated from sea sendiment.</title>
        <authorList>
            <person name="Kim W."/>
        </authorList>
    </citation>
    <scope>NUCLEOTIDE SEQUENCE [LARGE SCALE GENOMIC DNA]</scope>
    <source>
        <strain evidence="12 13">CAU 1616</strain>
    </source>
</reference>
<dbReference type="EC" id="5.2.1.8" evidence="3"/>
<comment type="similarity">
    <text evidence="2">Belongs to the PpiC/parvulin rotamase family.</text>
</comment>
<sequence>MRFELLSSVRPLCHAVVLATGLAIGFAGAAAAQQEGMGEDPVVATVNGSEIRYSDVIRSAQDLPAQYQQNLMQVFPALVQRLVDMRLMEQQGREDGLEENERVQARVAQAESEAISQIWLQQRLESAMTEEALDEAYEAWVAENPPQDEVKARHILVEEEEQARDLIAQLEEGADFSALAEEHSTDPSAEGRGGDLGYFTRDRMVAPFADAAFDMEPGSHSTEPVETQFGWHVILVEDRREAEQPSRDQVRGELQEMIATAAIEEIRTQLREDAEIEIQDFSGGAAQPEAMQPEEQPEEE</sequence>
<protein>
    <recommendedName>
        <fullName evidence="4">Parvulin-like PPIase</fullName>
        <ecNumber evidence="3">5.2.1.8</ecNumber>
    </recommendedName>
    <alternativeName>
        <fullName evidence="6">Peptidyl-prolyl cis-trans isomerase plp</fullName>
    </alternativeName>
    <alternativeName>
        <fullName evidence="7">Rotamase plp</fullName>
    </alternativeName>
</protein>
<keyword evidence="10" id="KW-0732">Signal</keyword>
<dbReference type="Gene3D" id="1.10.8.1040">
    <property type="match status" value="1"/>
</dbReference>
<evidence type="ECO:0000256" key="10">
    <source>
        <dbReference type="SAM" id="SignalP"/>
    </source>
</evidence>
<evidence type="ECO:0000256" key="1">
    <source>
        <dbReference type="ARBA" id="ARBA00000971"/>
    </source>
</evidence>
<dbReference type="SUPFAM" id="SSF54534">
    <property type="entry name" value="FKBP-like"/>
    <property type="match status" value="1"/>
</dbReference>
<organism evidence="12 13">
    <name type="scientific">Aquibaculum arenosum</name>
    <dbReference type="NCBI Taxonomy" id="3032591"/>
    <lineage>
        <taxon>Bacteria</taxon>
        <taxon>Pseudomonadati</taxon>
        <taxon>Pseudomonadota</taxon>
        <taxon>Alphaproteobacteria</taxon>
        <taxon>Rhodospirillales</taxon>
        <taxon>Rhodovibrionaceae</taxon>
        <taxon>Aquibaculum</taxon>
    </lineage>
</organism>
<feature type="chain" id="PRO_5047058202" description="Parvulin-like PPIase" evidence="10">
    <location>
        <begin position="30"/>
        <end position="300"/>
    </location>
</feature>
<dbReference type="Gene3D" id="3.10.50.40">
    <property type="match status" value="1"/>
</dbReference>
<evidence type="ECO:0000256" key="4">
    <source>
        <dbReference type="ARBA" id="ARBA00018370"/>
    </source>
</evidence>
<comment type="catalytic activity">
    <reaction evidence="1">
        <text>[protein]-peptidylproline (omega=180) = [protein]-peptidylproline (omega=0)</text>
        <dbReference type="Rhea" id="RHEA:16237"/>
        <dbReference type="Rhea" id="RHEA-COMP:10747"/>
        <dbReference type="Rhea" id="RHEA-COMP:10748"/>
        <dbReference type="ChEBI" id="CHEBI:83833"/>
        <dbReference type="ChEBI" id="CHEBI:83834"/>
        <dbReference type="EC" id="5.2.1.8"/>
    </reaction>
</comment>
<dbReference type="PROSITE" id="PS01096">
    <property type="entry name" value="PPIC_PPIASE_1"/>
    <property type="match status" value="1"/>
</dbReference>
<evidence type="ECO:0000256" key="8">
    <source>
        <dbReference type="PROSITE-ProRule" id="PRU00278"/>
    </source>
</evidence>
<keyword evidence="5 8" id="KW-0697">Rotamase</keyword>
<feature type="domain" description="PpiC" evidence="11">
    <location>
        <begin position="147"/>
        <end position="238"/>
    </location>
</feature>
<feature type="region of interest" description="Disordered" evidence="9">
    <location>
        <begin position="273"/>
        <end position="300"/>
    </location>
</feature>
<dbReference type="InterPro" id="IPR023058">
    <property type="entry name" value="PPIase_PpiC_CS"/>
</dbReference>
<evidence type="ECO:0000256" key="6">
    <source>
        <dbReference type="ARBA" id="ARBA00030642"/>
    </source>
</evidence>
<evidence type="ECO:0000256" key="9">
    <source>
        <dbReference type="SAM" id="MobiDB-lite"/>
    </source>
</evidence>